<dbReference type="PROSITE" id="PS50940">
    <property type="entry name" value="CHIT_BIND_II"/>
    <property type="match status" value="8"/>
</dbReference>
<evidence type="ECO:0000256" key="6">
    <source>
        <dbReference type="SAM" id="MobiDB-lite"/>
    </source>
</evidence>
<name>A0A4Y0BUX9_ANOFN</name>
<accession>A0A4Y0BUX9</accession>
<keyword evidence="3" id="KW-0677">Repeat</keyword>
<dbReference type="VEuPathDB" id="VectorBase:AFUN2_007930"/>
<evidence type="ECO:0000256" key="4">
    <source>
        <dbReference type="ARBA" id="ARBA00023157"/>
    </source>
</evidence>
<evidence type="ECO:0000313" key="9">
    <source>
        <dbReference type="EnsemblMetazoa" id="AFUN021673-PA"/>
    </source>
</evidence>
<dbReference type="Pfam" id="PF01607">
    <property type="entry name" value="CBM_14"/>
    <property type="match status" value="8"/>
</dbReference>
<reference evidence="9" key="1">
    <citation type="submission" date="2020-05" db="UniProtKB">
        <authorList>
            <consortium name="EnsemblMetazoa"/>
        </authorList>
    </citation>
    <scope>IDENTIFICATION</scope>
    <source>
        <strain evidence="9">FUMOZ</strain>
    </source>
</reference>
<feature type="domain" description="Chitin-binding type-2" evidence="8">
    <location>
        <begin position="262"/>
        <end position="320"/>
    </location>
</feature>
<organism evidence="9">
    <name type="scientific">Anopheles funestus</name>
    <name type="common">African malaria mosquito</name>
    <dbReference type="NCBI Taxonomy" id="62324"/>
    <lineage>
        <taxon>Eukaryota</taxon>
        <taxon>Metazoa</taxon>
        <taxon>Ecdysozoa</taxon>
        <taxon>Arthropoda</taxon>
        <taxon>Hexapoda</taxon>
        <taxon>Insecta</taxon>
        <taxon>Pterygota</taxon>
        <taxon>Neoptera</taxon>
        <taxon>Endopterygota</taxon>
        <taxon>Diptera</taxon>
        <taxon>Nematocera</taxon>
        <taxon>Culicoidea</taxon>
        <taxon>Culicidae</taxon>
        <taxon>Anophelinae</taxon>
        <taxon>Anopheles</taxon>
    </lineage>
</organism>
<dbReference type="SUPFAM" id="SSF57625">
    <property type="entry name" value="Invertebrate chitin-binding proteins"/>
    <property type="match status" value="8"/>
</dbReference>
<feature type="domain" description="Chitin-binding type-2" evidence="8">
    <location>
        <begin position="420"/>
        <end position="477"/>
    </location>
</feature>
<evidence type="ECO:0000256" key="5">
    <source>
        <dbReference type="ARBA" id="ARBA00023180"/>
    </source>
</evidence>
<dbReference type="SMART" id="SM00494">
    <property type="entry name" value="ChtBD2"/>
    <property type="match status" value="8"/>
</dbReference>
<feature type="compositionally biased region" description="Pro residues" evidence="6">
    <location>
        <begin position="394"/>
        <end position="419"/>
    </location>
</feature>
<dbReference type="VEuPathDB" id="VectorBase:AFUN021673"/>
<protein>
    <recommendedName>
        <fullName evidence="8">Chitin-binding type-2 domain-containing protein</fullName>
    </recommendedName>
</protein>
<feature type="domain" description="Chitin-binding type-2" evidence="8">
    <location>
        <begin position="129"/>
        <end position="189"/>
    </location>
</feature>
<feature type="domain" description="Chitin-binding type-2" evidence="8">
    <location>
        <begin position="332"/>
        <end position="389"/>
    </location>
</feature>
<dbReference type="PANTHER" id="PTHR23301">
    <property type="entry name" value="CHITIN BINDING PERITROPHIN-A"/>
    <property type="match status" value="1"/>
</dbReference>
<proteinExistence type="predicted"/>
<evidence type="ECO:0000256" key="2">
    <source>
        <dbReference type="ARBA" id="ARBA00022729"/>
    </source>
</evidence>
<feature type="signal peptide" evidence="7">
    <location>
        <begin position="1"/>
        <end position="18"/>
    </location>
</feature>
<keyword evidence="1" id="KW-0147">Chitin-binding</keyword>
<keyword evidence="2 7" id="KW-0732">Signal</keyword>
<dbReference type="PANTHER" id="PTHR23301:SF0">
    <property type="entry name" value="CHITIN-BINDING TYPE-2 DOMAIN-CONTAINING PROTEIN-RELATED"/>
    <property type="match status" value="1"/>
</dbReference>
<dbReference type="GO" id="GO:0005576">
    <property type="term" value="C:extracellular region"/>
    <property type="evidence" value="ECO:0007669"/>
    <property type="project" value="InterPro"/>
</dbReference>
<dbReference type="InterPro" id="IPR002557">
    <property type="entry name" value="Chitin-bd_dom"/>
</dbReference>
<keyword evidence="5" id="KW-0325">Glycoprotein</keyword>
<dbReference type="Gene3D" id="2.170.140.10">
    <property type="entry name" value="Chitin binding domain"/>
    <property type="match status" value="8"/>
</dbReference>
<evidence type="ECO:0000256" key="1">
    <source>
        <dbReference type="ARBA" id="ARBA00022669"/>
    </source>
</evidence>
<dbReference type="EnsemblMetazoa" id="AFUN021673-RA">
    <property type="protein sequence ID" value="AFUN021673-PA"/>
    <property type="gene ID" value="AFUN021673"/>
</dbReference>
<feature type="domain" description="Chitin-binding type-2" evidence="8">
    <location>
        <begin position="479"/>
        <end position="536"/>
    </location>
</feature>
<feature type="chain" id="PRO_5021341492" description="Chitin-binding type-2 domain-containing protein" evidence="7">
    <location>
        <begin position="19"/>
        <end position="592"/>
    </location>
</feature>
<keyword evidence="4" id="KW-1015">Disulfide bond</keyword>
<dbReference type="InterPro" id="IPR036508">
    <property type="entry name" value="Chitin-bd_dom_sf"/>
</dbReference>
<dbReference type="InterPro" id="IPR051940">
    <property type="entry name" value="Chitin_bind-dev_reg"/>
</dbReference>
<feature type="domain" description="Chitin-binding type-2" evidence="8">
    <location>
        <begin position="20"/>
        <end position="77"/>
    </location>
</feature>
<feature type="domain" description="Chitin-binding type-2" evidence="8">
    <location>
        <begin position="202"/>
        <end position="259"/>
    </location>
</feature>
<evidence type="ECO:0000259" key="8">
    <source>
        <dbReference type="PROSITE" id="PS50940"/>
    </source>
</evidence>
<dbReference type="AlphaFoldDB" id="A0A4Y0BUX9"/>
<feature type="region of interest" description="Disordered" evidence="6">
    <location>
        <begin position="390"/>
        <end position="421"/>
    </location>
</feature>
<sequence>MIRLVLALFLVGCAKVQSQTNPCLGVPNYQFVPHETDCWRYYTCVNGQAFAFECVEPFIFSQPKQMCDYGDRTACVTCPATGIANFPIIGSCTRFVQCIEGNQFERVCPPGTMFDKIMQQCNLQSAVDCIECPAVDDPQNPTFIPDLSDCRNYYICVGGQGIQQRCPEQTRFNPQLNVCDLESVVPCPSAPVLLETSQASSGALCQNNSGMTFEPLPNNCNSYIMCLNSVAYEMSCPAGKSFDRKTKLCLETGEAECLLNFKSLCDGTGYGLNTVAYPNNCSKYLLCIFDEVYEIQCSPHERYDITTNRCMDASKAVCAYGTPSISDPKPFINPCANNEGVNLVPDPSNCKQYFTCVLTQSFESTCPGNQIFDIVSSSCGPAQHSTCIRDVAPAPQPPPPPAPAPNPAPPAPAPAPSNPNNPCRNNNGVTYKPHAIDCMRYYMCMDTQSIERTCPTGQVFDVYLTSCGPQQSSTCILDINPCDNNKGIVYKPHPSDCTLYYMCMDAQSIDRSCTAGQIFDIYQSACGPEQTSTCILDEPAMEPYPPPPPPAVNPCANNVRNILFATSARLQPILYVYGQPSSGPKLRSRRNI</sequence>
<dbReference type="STRING" id="62324.A0A4Y0BUX9"/>
<evidence type="ECO:0000256" key="3">
    <source>
        <dbReference type="ARBA" id="ARBA00022737"/>
    </source>
</evidence>
<dbReference type="GO" id="GO:0008061">
    <property type="term" value="F:chitin binding"/>
    <property type="evidence" value="ECO:0007669"/>
    <property type="project" value="UniProtKB-KW"/>
</dbReference>
<feature type="domain" description="Chitin-binding type-2" evidence="8">
    <location>
        <begin position="78"/>
        <end position="122"/>
    </location>
</feature>
<evidence type="ECO:0000256" key="7">
    <source>
        <dbReference type="SAM" id="SignalP"/>
    </source>
</evidence>